<evidence type="ECO:0000256" key="1">
    <source>
        <dbReference type="SAM" id="SignalP"/>
    </source>
</evidence>
<accession>A0ABP8MK44</accession>
<evidence type="ECO:0000313" key="3">
    <source>
        <dbReference type="EMBL" id="GAA4451833.1"/>
    </source>
</evidence>
<feature type="domain" description="DUF4468" evidence="2">
    <location>
        <begin position="47"/>
        <end position="132"/>
    </location>
</feature>
<reference evidence="4" key="1">
    <citation type="journal article" date="2019" name="Int. J. Syst. Evol. Microbiol.">
        <title>The Global Catalogue of Microorganisms (GCM) 10K type strain sequencing project: providing services to taxonomists for standard genome sequencing and annotation.</title>
        <authorList>
            <consortium name="The Broad Institute Genomics Platform"/>
            <consortium name="The Broad Institute Genome Sequencing Center for Infectious Disease"/>
            <person name="Wu L."/>
            <person name="Ma J."/>
        </authorList>
    </citation>
    <scope>NUCLEOTIDE SEQUENCE [LARGE SCALE GENOMIC DNA]</scope>
    <source>
        <strain evidence="4">JCM 31921</strain>
    </source>
</reference>
<evidence type="ECO:0000259" key="2">
    <source>
        <dbReference type="Pfam" id="PF14730"/>
    </source>
</evidence>
<gene>
    <name evidence="3" type="ORF">GCM10023092_09910</name>
</gene>
<proteinExistence type="predicted"/>
<organism evidence="3 4">
    <name type="scientific">Rurimicrobium arvi</name>
    <dbReference type="NCBI Taxonomy" id="2049916"/>
    <lineage>
        <taxon>Bacteria</taxon>
        <taxon>Pseudomonadati</taxon>
        <taxon>Bacteroidota</taxon>
        <taxon>Chitinophagia</taxon>
        <taxon>Chitinophagales</taxon>
        <taxon>Chitinophagaceae</taxon>
        <taxon>Rurimicrobium</taxon>
    </lineage>
</organism>
<feature type="chain" id="PRO_5047044052" description="DUF4468 domain-containing protein" evidence="1">
    <location>
        <begin position="22"/>
        <end position="187"/>
    </location>
</feature>
<keyword evidence="1" id="KW-0732">Signal</keyword>
<dbReference type="InterPro" id="IPR027823">
    <property type="entry name" value="DUF4468"/>
</dbReference>
<name>A0ABP8MK44_9BACT</name>
<dbReference type="EMBL" id="BAABEZ010000013">
    <property type="protein sequence ID" value="GAA4451833.1"/>
    <property type="molecule type" value="Genomic_DNA"/>
</dbReference>
<dbReference type="Gene3D" id="3.30.530.80">
    <property type="match status" value="1"/>
</dbReference>
<comment type="caution">
    <text evidence="3">The sequence shown here is derived from an EMBL/GenBank/DDBJ whole genome shotgun (WGS) entry which is preliminary data.</text>
</comment>
<dbReference type="RefSeq" id="WP_344823340.1">
    <property type="nucleotide sequence ID" value="NZ_BAABEZ010000013.1"/>
</dbReference>
<dbReference type="Pfam" id="PF14730">
    <property type="entry name" value="DUF4468"/>
    <property type="match status" value="1"/>
</dbReference>
<feature type="signal peptide" evidence="1">
    <location>
        <begin position="1"/>
        <end position="21"/>
    </location>
</feature>
<keyword evidence="4" id="KW-1185">Reference proteome</keyword>
<sequence>MNLKILFLSSAIACSGLSAYAFDKKDKNSEGIIMVKDETSQTYVCDTVIDAPNITKDVLFSRVKSWTVANIKSADNNNVYDDKEYKIINTAAIKIEPKNGFGWTLTDGFFDFKLSIFFKDGRLKIHIDNVVFHAEFMNANPETYTYEQLKNDGLSKHLRSQSNSRLGAVIAAIAKAANSDTKSNDNW</sequence>
<dbReference type="Proteomes" id="UP001501410">
    <property type="component" value="Unassembled WGS sequence"/>
</dbReference>
<evidence type="ECO:0000313" key="4">
    <source>
        <dbReference type="Proteomes" id="UP001501410"/>
    </source>
</evidence>
<protein>
    <recommendedName>
        <fullName evidence="2">DUF4468 domain-containing protein</fullName>
    </recommendedName>
</protein>